<evidence type="ECO:0000256" key="2">
    <source>
        <dbReference type="ARBA" id="ARBA00022729"/>
    </source>
</evidence>
<dbReference type="EMBL" id="CP060789">
    <property type="protein sequence ID" value="QNP57427.1"/>
    <property type="molecule type" value="Genomic_DNA"/>
</dbReference>
<keyword evidence="4" id="KW-0564">Palmitate</keyword>
<keyword evidence="3" id="KW-0472">Membrane</keyword>
<gene>
    <name evidence="6" type="ORF">H9L22_01700</name>
</gene>
<dbReference type="Pfam" id="PF01547">
    <property type="entry name" value="SBP_bac_1"/>
    <property type="match status" value="1"/>
</dbReference>
<dbReference type="PANTHER" id="PTHR43649">
    <property type="entry name" value="ARABINOSE-BINDING PROTEIN-RELATED"/>
    <property type="match status" value="1"/>
</dbReference>
<dbReference type="PANTHER" id="PTHR43649:SF33">
    <property type="entry name" value="POLYGALACTURONAN_RHAMNOGALACTURONAN-BINDING PROTEIN YTCQ"/>
    <property type="match status" value="1"/>
</dbReference>
<dbReference type="KEGG" id="tdf:H9L22_01700"/>
<keyword evidence="2" id="KW-0732">Signal</keyword>
<dbReference type="RefSeq" id="WP_187722515.1">
    <property type="nucleotide sequence ID" value="NZ_CP060789.1"/>
</dbReference>
<name>A0A7H0HA61_9ACTN</name>
<dbReference type="InterPro" id="IPR006059">
    <property type="entry name" value="SBP"/>
</dbReference>
<evidence type="ECO:0000256" key="4">
    <source>
        <dbReference type="ARBA" id="ARBA00023139"/>
    </source>
</evidence>
<dbReference type="AlphaFoldDB" id="A0A7H0HA61"/>
<evidence type="ECO:0000256" key="1">
    <source>
        <dbReference type="ARBA" id="ARBA00022475"/>
    </source>
</evidence>
<evidence type="ECO:0000256" key="3">
    <source>
        <dbReference type="ARBA" id="ARBA00023136"/>
    </source>
</evidence>
<dbReference type="SUPFAM" id="SSF53850">
    <property type="entry name" value="Periplasmic binding protein-like II"/>
    <property type="match status" value="1"/>
</dbReference>
<accession>A0A7H0HA61</accession>
<reference evidence="6 7" key="1">
    <citation type="submission" date="2020-08" db="EMBL/GenBank/DDBJ databases">
        <title>Genome sequence of Tessaracoccus defluvii JCM 17540T.</title>
        <authorList>
            <person name="Hyun D.-W."/>
            <person name="Bae J.-W."/>
        </authorList>
    </citation>
    <scope>NUCLEOTIDE SEQUENCE [LARGE SCALE GENOMIC DNA]</scope>
    <source>
        <strain evidence="6 7">JCM 17540</strain>
    </source>
</reference>
<evidence type="ECO:0000313" key="7">
    <source>
        <dbReference type="Proteomes" id="UP000516117"/>
    </source>
</evidence>
<organism evidence="6 7">
    <name type="scientific">Tessaracoccus defluvii</name>
    <dbReference type="NCBI Taxonomy" id="1285901"/>
    <lineage>
        <taxon>Bacteria</taxon>
        <taxon>Bacillati</taxon>
        <taxon>Actinomycetota</taxon>
        <taxon>Actinomycetes</taxon>
        <taxon>Propionibacteriales</taxon>
        <taxon>Propionibacteriaceae</taxon>
        <taxon>Tessaracoccus</taxon>
    </lineage>
</organism>
<proteinExistence type="predicted"/>
<dbReference type="Proteomes" id="UP000516117">
    <property type="component" value="Chromosome"/>
</dbReference>
<evidence type="ECO:0000313" key="6">
    <source>
        <dbReference type="EMBL" id="QNP57427.1"/>
    </source>
</evidence>
<evidence type="ECO:0000256" key="5">
    <source>
        <dbReference type="ARBA" id="ARBA00023288"/>
    </source>
</evidence>
<sequence>MEAFEKAHPDIKIEHRFIQYSDYVNTTQLALQSGSGPDVFGLQVGALTNQFAPLAADLTPALEEKFGADWADKLISVKQLSVGDQQVAVPWMVTGGGIMWANQTMVDDLGLTVPTNRAELKDFCAAVKAAGKICMVQGAKDSWQNVDVYQTLINQIAPGEFYKALDGEADFSGDAFVQAFATWKSLFDDGIFQDGALGMTAYPDANDAFKKSEAAMIAFGTWQNSDTTKSRLASYTETYGEGFNPETVFMPYAFPLMEDGGTSGLMFGGPDVGFAVAAGSKVSDAATTFALWLTGSEEAQKMMSVTVQQPALASVPLDLSDVVTPEQVKALEAQGPALADMIGPREIQNADVRTALGDALSAVASGQQSPEDAAASVQAAIAAAK</sequence>
<keyword evidence="5" id="KW-0449">Lipoprotein</keyword>
<protein>
    <submittedName>
        <fullName evidence="6">Extracellular solute-binding protein</fullName>
    </submittedName>
</protein>
<dbReference type="InterPro" id="IPR050490">
    <property type="entry name" value="Bact_solute-bd_prot1"/>
</dbReference>
<dbReference type="Gene3D" id="3.40.190.10">
    <property type="entry name" value="Periplasmic binding protein-like II"/>
    <property type="match status" value="2"/>
</dbReference>
<keyword evidence="7" id="KW-1185">Reference proteome</keyword>
<keyword evidence="1" id="KW-1003">Cell membrane</keyword>